<comment type="cofactor">
    <cofactor evidence="1">
        <name>Mn(2+)</name>
        <dbReference type="ChEBI" id="CHEBI:29035"/>
    </cofactor>
</comment>
<dbReference type="OrthoDB" id="9766150at2"/>
<dbReference type="GO" id="GO:0046872">
    <property type="term" value="F:metal ion binding"/>
    <property type="evidence" value="ECO:0007669"/>
    <property type="project" value="UniProtKB-KW"/>
</dbReference>
<dbReference type="EC" id="3.6.1.1" evidence="2"/>
<dbReference type="Pfam" id="PF02833">
    <property type="entry name" value="DHHA2"/>
    <property type="match status" value="1"/>
</dbReference>
<evidence type="ECO:0000256" key="7">
    <source>
        <dbReference type="ARBA" id="ARBA00047820"/>
    </source>
</evidence>
<organism evidence="9 10">
    <name type="scientific">Orenia metallireducens</name>
    <dbReference type="NCBI Taxonomy" id="1413210"/>
    <lineage>
        <taxon>Bacteria</taxon>
        <taxon>Bacillati</taxon>
        <taxon>Bacillota</taxon>
        <taxon>Clostridia</taxon>
        <taxon>Halanaerobiales</taxon>
        <taxon>Halobacteroidaceae</taxon>
        <taxon>Orenia</taxon>
    </lineage>
</organism>
<accession>A0A1C0ABB4</accession>
<sequence length="307" mass="33534">MSIYIVGHQNPDTDSICAAITLANLRKELGEDVEAIRCGKINAETEFVLDKFGVKAPKLVEKVSAGDQVFLVDHNELSQAIAGIEEAEIVGVVDHHRIGGISTGNPIYFRNEPVGCTSTIVTKLYKENNVEINDSMAGLLLSAILSDTVIFKSPTCTKEDKVIVKELAKQLGVDIEEYGKELFQAGSVINTLSPKELVQNDYKEYEFAGDKIAVGQIEIMSLDEVNADKKEEILAAINELVEAEGYKALLLMITDIMAEGTLLTYNVEARDIVAGAFDVDAGENEVYLDGVLSRKKQIIPVLSDYFA</sequence>
<feature type="domain" description="DHHA2" evidence="8">
    <location>
        <begin position="179"/>
        <end position="306"/>
    </location>
</feature>
<keyword evidence="10" id="KW-1185">Reference proteome</keyword>
<protein>
    <recommendedName>
        <fullName evidence="2">inorganic diphosphatase</fullName>
        <ecNumber evidence="2">3.6.1.1</ecNumber>
    </recommendedName>
    <alternativeName>
        <fullName evidence="6">Pyrophosphate phospho-hydrolase</fullName>
    </alternativeName>
</protein>
<evidence type="ECO:0000256" key="5">
    <source>
        <dbReference type="ARBA" id="ARBA00023211"/>
    </source>
</evidence>
<keyword evidence="4" id="KW-0378">Hydrolase</keyword>
<dbReference type="PANTHER" id="PTHR12112">
    <property type="entry name" value="BNIP - RELATED"/>
    <property type="match status" value="1"/>
</dbReference>
<dbReference type="InterPro" id="IPR004097">
    <property type="entry name" value="DHHA2"/>
</dbReference>
<reference evidence="9 10" key="2">
    <citation type="submission" date="2016-08" db="EMBL/GenBank/DDBJ databases">
        <title>Orenia metallireducens sp. nov. strain Z6, a Novel Metal-reducing Firmicute from the Deep Subsurface.</title>
        <authorList>
            <person name="Maxim B.I."/>
            <person name="Kenneth K."/>
            <person name="Flynn T.M."/>
            <person name="Oloughlin E.J."/>
            <person name="Locke R.A."/>
            <person name="Weber J.R."/>
            <person name="Egan S.M."/>
            <person name="Mackie R.I."/>
            <person name="Cann I.K."/>
        </authorList>
    </citation>
    <scope>NUCLEOTIDE SEQUENCE [LARGE SCALE GENOMIC DNA]</scope>
    <source>
        <strain evidence="9 10">Z6</strain>
    </source>
</reference>
<dbReference type="Gene3D" id="3.90.1640.10">
    <property type="entry name" value="inorganic pyrophosphatase (n-terminal core)"/>
    <property type="match status" value="1"/>
</dbReference>
<dbReference type="GO" id="GO:0005737">
    <property type="term" value="C:cytoplasm"/>
    <property type="evidence" value="ECO:0007669"/>
    <property type="project" value="InterPro"/>
</dbReference>
<dbReference type="FunFam" id="3.90.1640.10:FF:000001">
    <property type="entry name" value="Probable manganese-dependent inorganic pyrophosphatase"/>
    <property type="match status" value="1"/>
</dbReference>
<dbReference type="Pfam" id="PF01368">
    <property type="entry name" value="DHH"/>
    <property type="match status" value="1"/>
</dbReference>
<evidence type="ECO:0000256" key="4">
    <source>
        <dbReference type="ARBA" id="ARBA00022801"/>
    </source>
</evidence>
<dbReference type="NCBIfam" id="NF003877">
    <property type="entry name" value="PRK05427.1"/>
    <property type="match status" value="1"/>
</dbReference>
<dbReference type="Proteomes" id="UP000093514">
    <property type="component" value="Unassembled WGS sequence"/>
</dbReference>
<dbReference type="PANTHER" id="PTHR12112:SF22">
    <property type="entry name" value="MANGANESE-DEPENDENT INORGANIC PYROPHOSPHATASE-RELATED"/>
    <property type="match status" value="1"/>
</dbReference>
<comment type="caution">
    <text evidence="9">The sequence shown here is derived from an EMBL/GenBank/DDBJ whole genome shotgun (WGS) entry which is preliminary data.</text>
</comment>
<evidence type="ECO:0000256" key="1">
    <source>
        <dbReference type="ARBA" id="ARBA00001936"/>
    </source>
</evidence>
<dbReference type="AlphaFoldDB" id="A0A1C0ABB4"/>
<comment type="catalytic activity">
    <reaction evidence="7">
        <text>diphosphate + H2O = 2 phosphate + H(+)</text>
        <dbReference type="Rhea" id="RHEA:24576"/>
        <dbReference type="ChEBI" id="CHEBI:15377"/>
        <dbReference type="ChEBI" id="CHEBI:15378"/>
        <dbReference type="ChEBI" id="CHEBI:33019"/>
        <dbReference type="ChEBI" id="CHEBI:43474"/>
        <dbReference type="EC" id="3.6.1.1"/>
    </reaction>
</comment>
<evidence type="ECO:0000313" key="9">
    <source>
        <dbReference type="EMBL" id="OCL27675.1"/>
    </source>
</evidence>
<dbReference type="InterPro" id="IPR038763">
    <property type="entry name" value="DHH_sf"/>
</dbReference>
<dbReference type="InterPro" id="IPR038222">
    <property type="entry name" value="DHHA2_dom_sf"/>
</dbReference>
<evidence type="ECO:0000256" key="3">
    <source>
        <dbReference type="ARBA" id="ARBA00022723"/>
    </source>
</evidence>
<keyword evidence="3" id="KW-0479">Metal-binding</keyword>
<evidence type="ECO:0000259" key="8">
    <source>
        <dbReference type="SMART" id="SM01131"/>
    </source>
</evidence>
<dbReference type="EMBL" id="LWDV01000007">
    <property type="protein sequence ID" value="OCL27675.1"/>
    <property type="molecule type" value="Genomic_DNA"/>
</dbReference>
<evidence type="ECO:0000256" key="6">
    <source>
        <dbReference type="ARBA" id="ARBA00032535"/>
    </source>
</evidence>
<dbReference type="SUPFAM" id="SSF64182">
    <property type="entry name" value="DHH phosphoesterases"/>
    <property type="match status" value="1"/>
</dbReference>
<dbReference type="RefSeq" id="WP_068715655.1">
    <property type="nucleotide sequence ID" value="NZ_LWDV01000007.1"/>
</dbReference>
<dbReference type="GO" id="GO:0004427">
    <property type="term" value="F:inorganic diphosphate phosphatase activity"/>
    <property type="evidence" value="ECO:0007669"/>
    <property type="project" value="UniProtKB-EC"/>
</dbReference>
<reference evidence="10" key="1">
    <citation type="submission" date="2016-07" db="EMBL/GenBank/DDBJ databases">
        <authorList>
            <person name="Florea S."/>
            <person name="Webb J.S."/>
            <person name="Jaromczyk J."/>
            <person name="Schardl C.L."/>
        </authorList>
    </citation>
    <scope>NUCLEOTIDE SEQUENCE [LARGE SCALE GENOMIC DNA]</scope>
    <source>
        <strain evidence="10">Z6</strain>
    </source>
</reference>
<dbReference type="InterPro" id="IPR001667">
    <property type="entry name" value="DDH_dom"/>
</dbReference>
<proteinExistence type="predicted"/>
<gene>
    <name evidence="9" type="ORF">U472_03745</name>
</gene>
<evidence type="ECO:0000313" key="10">
    <source>
        <dbReference type="Proteomes" id="UP000093514"/>
    </source>
</evidence>
<name>A0A1C0ABB4_9FIRM</name>
<evidence type="ECO:0000256" key="2">
    <source>
        <dbReference type="ARBA" id="ARBA00012146"/>
    </source>
</evidence>
<dbReference type="SMART" id="SM01131">
    <property type="entry name" value="DHHA2"/>
    <property type="match status" value="1"/>
</dbReference>
<dbReference type="Gene3D" id="3.10.310.20">
    <property type="entry name" value="DHHA2 domain"/>
    <property type="match status" value="1"/>
</dbReference>
<keyword evidence="5" id="KW-0464">Manganese</keyword>